<dbReference type="OrthoDB" id="982723at2759"/>
<comment type="subcellular location">
    <subcellularLocation>
        <location evidence="2">Membrane</location>
        <topology evidence="2">Single-pass membrane protein</topology>
    </subcellularLocation>
</comment>
<accession>A0A1R3GXS4</accession>
<dbReference type="GO" id="GO:0005506">
    <property type="term" value="F:iron ion binding"/>
    <property type="evidence" value="ECO:0007669"/>
    <property type="project" value="InterPro"/>
</dbReference>
<keyword evidence="6" id="KW-1133">Transmembrane helix</keyword>
<dbReference type="PANTHER" id="PTHR24298">
    <property type="entry name" value="FLAVONOID 3'-MONOOXYGENASE-RELATED"/>
    <property type="match status" value="1"/>
</dbReference>
<comment type="caution">
    <text evidence="10">The sequence shown here is derived from an EMBL/GenBank/DDBJ whole genome shotgun (WGS) entry which is preliminary data.</text>
</comment>
<evidence type="ECO:0000313" key="10">
    <source>
        <dbReference type="EMBL" id="OMO62924.1"/>
    </source>
</evidence>
<keyword evidence="3 9" id="KW-0349">Heme</keyword>
<dbReference type="SUPFAM" id="SSF48264">
    <property type="entry name" value="Cytochrome P450"/>
    <property type="match status" value="1"/>
</dbReference>
<feature type="binding site" description="axial binding residue" evidence="9">
    <location>
        <position position="98"/>
    </location>
    <ligand>
        <name>heme</name>
        <dbReference type="ChEBI" id="CHEBI:30413"/>
    </ligand>
    <ligandPart>
        <name>Fe</name>
        <dbReference type="ChEBI" id="CHEBI:18248"/>
    </ligandPart>
</feature>
<dbReference type="InterPro" id="IPR036396">
    <property type="entry name" value="Cyt_P450_sf"/>
</dbReference>
<dbReference type="InterPro" id="IPR001128">
    <property type="entry name" value="Cyt_P450"/>
</dbReference>
<evidence type="ECO:0000256" key="7">
    <source>
        <dbReference type="ARBA" id="ARBA00023004"/>
    </source>
</evidence>
<evidence type="ECO:0000256" key="8">
    <source>
        <dbReference type="ARBA" id="ARBA00023136"/>
    </source>
</evidence>
<dbReference type="Pfam" id="PF00067">
    <property type="entry name" value="p450"/>
    <property type="match status" value="1"/>
</dbReference>
<dbReference type="InterPro" id="IPR051103">
    <property type="entry name" value="Plant_metabolite_P450s"/>
</dbReference>
<dbReference type="GO" id="GO:0016020">
    <property type="term" value="C:membrane"/>
    <property type="evidence" value="ECO:0007669"/>
    <property type="project" value="UniProtKB-SubCell"/>
</dbReference>
<dbReference type="Proteomes" id="UP000187203">
    <property type="component" value="Unassembled WGS sequence"/>
</dbReference>
<dbReference type="EMBL" id="AWUE01021235">
    <property type="protein sequence ID" value="OMO62924.1"/>
    <property type="molecule type" value="Genomic_DNA"/>
</dbReference>
<gene>
    <name evidence="10" type="ORF">COLO4_32817</name>
</gene>
<evidence type="ECO:0000256" key="2">
    <source>
        <dbReference type="ARBA" id="ARBA00004167"/>
    </source>
</evidence>
<keyword evidence="5 9" id="KW-0479">Metal-binding</keyword>
<evidence type="ECO:0000256" key="6">
    <source>
        <dbReference type="ARBA" id="ARBA00022989"/>
    </source>
</evidence>
<reference evidence="11" key="1">
    <citation type="submission" date="2013-09" db="EMBL/GenBank/DDBJ databases">
        <title>Corchorus olitorius genome sequencing.</title>
        <authorList>
            <person name="Alam M."/>
            <person name="Haque M.S."/>
            <person name="Islam M.S."/>
            <person name="Emdad E.M."/>
            <person name="Islam M.M."/>
            <person name="Ahmed B."/>
            <person name="Halim A."/>
            <person name="Hossen Q.M.M."/>
            <person name="Hossain M.Z."/>
            <person name="Ahmed R."/>
            <person name="Khan M.M."/>
            <person name="Islam R."/>
            <person name="Rashid M.M."/>
            <person name="Khan S.A."/>
            <person name="Rahman M.S."/>
            <person name="Alam M."/>
            <person name="Yahiya A.S."/>
            <person name="Khan M.S."/>
            <person name="Azam M.S."/>
            <person name="Haque T."/>
            <person name="Lashkar M.Z.H."/>
            <person name="Akhand A.I."/>
            <person name="Morshed G."/>
            <person name="Roy S."/>
            <person name="Uddin K.S."/>
            <person name="Rabeya T."/>
            <person name="Hossain A.S."/>
            <person name="Chowdhury A."/>
            <person name="Snigdha A.R."/>
            <person name="Mortoza M.S."/>
            <person name="Matin S.A."/>
            <person name="Hoque S.M.E."/>
            <person name="Islam M.K."/>
            <person name="Roy D.K."/>
            <person name="Haider R."/>
            <person name="Moosa M.M."/>
            <person name="Elias S.M."/>
            <person name="Hasan A.M."/>
            <person name="Jahan S."/>
            <person name="Shafiuddin M."/>
            <person name="Mahmood N."/>
            <person name="Shommy N.S."/>
        </authorList>
    </citation>
    <scope>NUCLEOTIDE SEQUENCE [LARGE SCALE GENOMIC DNA]</scope>
    <source>
        <strain evidence="11">cv. O-4</strain>
    </source>
</reference>
<dbReference type="InterPro" id="IPR002403">
    <property type="entry name" value="Cyt_P450_E_grp-IV"/>
</dbReference>
<name>A0A1R3GXS4_9ROSI</name>
<evidence type="ECO:0000313" key="11">
    <source>
        <dbReference type="Proteomes" id="UP000187203"/>
    </source>
</evidence>
<dbReference type="GO" id="GO:0016709">
    <property type="term" value="F:oxidoreductase activity, acting on paired donors, with incorporation or reduction of molecular oxygen, NAD(P)H as one donor, and incorporation of one atom of oxygen"/>
    <property type="evidence" value="ECO:0007669"/>
    <property type="project" value="TreeGrafter"/>
</dbReference>
<keyword evidence="7 9" id="KW-0408">Iron</keyword>
<comment type="cofactor">
    <cofactor evidence="1 9">
        <name>heme</name>
        <dbReference type="ChEBI" id="CHEBI:30413"/>
    </cofactor>
</comment>
<keyword evidence="4" id="KW-0812">Transmembrane</keyword>
<proteinExistence type="predicted"/>
<keyword evidence="11" id="KW-1185">Reference proteome</keyword>
<evidence type="ECO:0000256" key="3">
    <source>
        <dbReference type="ARBA" id="ARBA00022617"/>
    </source>
</evidence>
<evidence type="ECO:0000256" key="1">
    <source>
        <dbReference type="ARBA" id="ARBA00001971"/>
    </source>
</evidence>
<keyword evidence="8" id="KW-0472">Membrane</keyword>
<evidence type="ECO:0000256" key="5">
    <source>
        <dbReference type="ARBA" id="ARBA00022723"/>
    </source>
</evidence>
<evidence type="ECO:0000256" key="4">
    <source>
        <dbReference type="ARBA" id="ARBA00022692"/>
    </source>
</evidence>
<protein>
    <submittedName>
        <fullName evidence="10">Cytochrome P450</fullName>
    </submittedName>
</protein>
<organism evidence="10 11">
    <name type="scientific">Corchorus olitorius</name>
    <dbReference type="NCBI Taxonomy" id="93759"/>
    <lineage>
        <taxon>Eukaryota</taxon>
        <taxon>Viridiplantae</taxon>
        <taxon>Streptophyta</taxon>
        <taxon>Embryophyta</taxon>
        <taxon>Tracheophyta</taxon>
        <taxon>Spermatophyta</taxon>
        <taxon>Magnoliopsida</taxon>
        <taxon>eudicotyledons</taxon>
        <taxon>Gunneridae</taxon>
        <taxon>Pentapetalae</taxon>
        <taxon>rosids</taxon>
        <taxon>malvids</taxon>
        <taxon>Malvales</taxon>
        <taxon>Malvaceae</taxon>
        <taxon>Grewioideae</taxon>
        <taxon>Apeibeae</taxon>
        <taxon>Corchorus</taxon>
    </lineage>
</organism>
<dbReference type="PANTHER" id="PTHR24298:SF800">
    <property type="entry name" value="CYTOCHROME P450 89A2-RELATED"/>
    <property type="match status" value="1"/>
</dbReference>
<dbReference type="PRINTS" id="PR00465">
    <property type="entry name" value="EP450IV"/>
</dbReference>
<evidence type="ECO:0000256" key="9">
    <source>
        <dbReference type="PIRSR" id="PIRSR602403-1"/>
    </source>
</evidence>
<sequence length="123" mass="14143">MVKEDDLPKIPYLKAVILEGLRKHPLGPFLMPHAVTHDVDFNGYMVPRNGTMGLDPNVWENPMEFKPERFLIDEKAFDISGNKEIKMMPFGAGRRRICPGHVLAMLHLEYFVANLVRKKKGRN</sequence>
<dbReference type="Gene3D" id="1.10.630.10">
    <property type="entry name" value="Cytochrome P450"/>
    <property type="match status" value="1"/>
</dbReference>
<dbReference type="AlphaFoldDB" id="A0A1R3GXS4"/>
<dbReference type="GO" id="GO:0020037">
    <property type="term" value="F:heme binding"/>
    <property type="evidence" value="ECO:0007669"/>
    <property type="project" value="InterPro"/>
</dbReference>
<dbReference type="STRING" id="93759.A0A1R3GXS4"/>